<evidence type="ECO:0000256" key="4">
    <source>
        <dbReference type="ARBA" id="ARBA00023008"/>
    </source>
</evidence>
<dbReference type="InterPro" id="IPR011706">
    <property type="entry name" value="Cu-oxidase_C"/>
</dbReference>
<dbReference type="SUPFAM" id="SSF49503">
    <property type="entry name" value="Cupredoxins"/>
    <property type="match status" value="2"/>
</dbReference>
<dbReference type="PROSITE" id="PS00079">
    <property type="entry name" value="MULTICOPPER_OXIDASE1"/>
    <property type="match status" value="1"/>
</dbReference>
<protein>
    <submittedName>
        <fullName evidence="9">Multicopper oxidase-domain-containing protein</fullName>
    </submittedName>
</protein>
<comment type="caution">
    <text evidence="9">The sequence shown here is derived from an EMBL/GenBank/DDBJ whole genome shotgun (WGS) entry which is preliminary data.</text>
</comment>
<keyword evidence="5" id="KW-1133">Transmembrane helix</keyword>
<evidence type="ECO:0000256" key="2">
    <source>
        <dbReference type="ARBA" id="ARBA00022723"/>
    </source>
</evidence>
<keyword evidence="3" id="KW-0560">Oxidoreductase</keyword>
<dbReference type="GO" id="GO:0016491">
    <property type="term" value="F:oxidoreductase activity"/>
    <property type="evidence" value="ECO:0007669"/>
    <property type="project" value="UniProtKB-KW"/>
</dbReference>
<feature type="domain" description="Plastocyanin-like" evidence="8">
    <location>
        <begin position="103"/>
        <end position="215"/>
    </location>
</feature>
<dbReference type="InterPro" id="IPR033138">
    <property type="entry name" value="Cu_oxidase_CS"/>
</dbReference>
<dbReference type="PANTHER" id="PTHR11709">
    <property type="entry name" value="MULTI-COPPER OXIDASE"/>
    <property type="match status" value="1"/>
</dbReference>
<dbReference type="InterPro" id="IPR045087">
    <property type="entry name" value="Cu-oxidase_fam"/>
</dbReference>
<dbReference type="Pfam" id="PF07731">
    <property type="entry name" value="Cu-oxidase_2"/>
    <property type="match status" value="1"/>
</dbReference>
<evidence type="ECO:0000313" key="10">
    <source>
        <dbReference type="Proteomes" id="UP001220324"/>
    </source>
</evidence>
<dbReference type="InterPro" id="IPR001117">
    <property type="entry name" value="Cu-oxidase_2nd"/>
</dbReference>
<feature type="domain" description="Plastocyanin-like" evidence="6">
    <location>
        <begin position="240"/>
        <end position="377"/>
    </location>
</feature>
<reference evidence="9 10" key="1">
    <citation type="journal article" date="2023" name="IMA Fungus">
        <title>Comparative genomic study of the Penicillium genus elucidates a diverse pangenome and 15 lateral gene transfer events.</title>
        <authorList>
            <person name="Petersen C."/>
            <person name="Sorensen T."/>
            <person name="Nielsen M.R."/>
            <person name="Sondergaard T.E."/>
            <person name="Sorensen J.L."/>
            <person name="Fitzpatrick D.A."/>
            <person name="Frisvad J.C."/>
            <person name="Nielsen K.L."/>
        </authorList>
    </citation>
    <scope>NUCLEOTIDE SEQUENCE [LARGE SCALE GENOMIC DNA]</scope>
    <source>
        <strain evidence="9 10">IBT 35679</strain>
    </source>
</reference>
<dbReference type="Proteomes" id="UP001220324">
    <property type="component" value="Unassembled WGS sequence"/>
</dbReference>
<dbReference type="Pfam" id="PF07732">
    <property type="entry name" value="Cu-oxidase_3"/>
    <property type="match status" value="1"/>
</dbReference>
<keyword evidence="5" id="KW-0812">Transmembrane</keyword>
<keyword evidence="4" id="KW-0186">Copper</keyword>
<evidence type="ECO:0000256" key="1">
    <source>
        <dbReference type="ARBA" id="ARBA00010609"/>
    </source>
</evidence>
<dbReference type="EMBL" id="JAQIZZ010000008">
    <property type="protein sequence ID" value="KAJ5523912.1"/>
    <property type="molecule type" value="Genomic_DNA"/>
</dbReference>
<dbReference type="PANTHER" id="PTHR11709:SF511">
    <property type="entry name" value="LACCASE"/>
    <property type="match status" value="1"/>
</dbReference>
<dbReference type="GO" id="GO:0005507">
    <property type="term" value="F:copper ion binding"/>
    <property type="evidence" value="ECO:0007669"/>
    <property type="project" value="InterPro"/>
</dbReference>
<sequence>MMNNLQGRCQEPRCTQKSTLAPVVSQSQPRLWIIWLLLGASFIVLTAFARPHTYMWGSRVAPLQAHHSLLGEAAIRPMITLHPEDHAYRQSTTQYLDWHVTTDLRRPDGVLKQIYLINDLFPGPTIEARSGDTLIITVTNALKEESVSFHWHGLHVANAMDGATGISQFPIAPGGHFVYNLTIPADQSGTFWYHSHTGVSRADGLYGGLVVHAPASRSTVRGLLPQSNSDARHYGYEKELLLLIGDWYHWPAKEVLAWYMTPANIGLDPVPDTFLINGVGYFNCSAATIARPVDCVEQPVNTPFLKMDFGVAYRIRVVNTGSLAGLSLVFDKEQLNLIQVDSVDVDPLQHHYSNSIGVLYPGQRMDFILNPSQTLSKSSMTVQLDQEYFRFMNPSLNPNQTFPTIFKSPADPPIRPLEIRNKIDINTTPSASSVLQSLPLRPDQTFVVYTKIQKLSFNHNMPFGIFNKTTWSPQEDPLIPLIGLPRTKWDKNQFAITTGPDPVWIDIVVNNLDDGGHPFHMHGHSFYIMTVQKGTYGWGSYNPFEDACPPGLEPEPDFEPMEGTERILSNESGFYPYNLSRVALRDTVYIPRRGYAVLRFRADNPGVWLFHCHMLWHLATGTAMLIDVQGDLKGEVAHDPSLLEEMRA</sequence>
<evidence type="ECO:0000313" key="9">
    <source>
        <dbReference type="EMBL" id="KAJ5523912.1"/>
    </source>
</evidence>
<evidence type="ECO:0000259" key="8">
    <source>
        <dbReference type="Pfam" id="PF07732"/>
    </source>
</evidence>
<feature type="domain" description="Plastocyanin-like" evidence="7">
    <location>
        <begin position="501"/>
        <end position="628"/>
    </location>
</feature>
<accession>A0AAD6G986</accession>
<name>A0AAD6G986_9EURO</name>
<evidence type="ECO:0000256" key="3">
    <source>
        <dbReference type="ARBA" id="ARBA00023002"/>
    </source>
</evidence>
<dbReference type="CDD" id="cd04206">
    <property type="entry name" value="CuRO_1_LCC_like"/>
    <property type="match status" value="1"/>
</dbReference>
<keyword evidence="5" id="KW-0472">Membrane</keyword>
<dbReference type="InterPro" id="IPR011707">
    <property type="entry name" value="Cu-oxidase-like_N"/>
</dbReference>
<organism evidence="9 10">
    <name type="scientific">Penicillium frequentans</name>
    <dbReference type="NCBI Taxonomy" id="3151616"/>
    <lineage>
        <taxon>Eukaryota</taxon>
        <taxon>Fungi</taxon>
        <taxon>Dikarya</taxon>
        <taxon>Ascomycota</taxon>
        <taxon>Pezizomycotina</taxon>
        <taxon>Eurotiomycetes</taxon>
        <taxon>Eurotiomycetidae</taxon>
        <taxon>Eurotiales</taxon>
        <taxon>Aspergillaceae</taxon>
        <taxon>Penicillium</taxon>
    </lineage>
</organism>
<evidence type="ECO:0000256" key="5">
    <source>
        <dbReference type="SAM" id="Phobius"/>
    </source>
</evidence>
<gene>
    <name evidence="9" type="ORF">N7494_010562</name>
</gene>
<evidence type="ECO:0000259" key="6">
    <source>
        <dbReference type="Pfam" id="PF00394"/>
    </source>
</evidence>
<dbReference type="CDD" id="cd04205">
    <property type="entry name" value="CuRO_2_LCC_like"/>
    <property type="match status" value="1"/>
</dbReference>
<dbReference type="Gene3D" id="2.60.40.420">
    <property type="entry name" value="Cupredoxins - blue copper proteins"/>
    <property type="match status" value="3"/>
</dbReference>
<evidence type="ECO:0000259" key="7">
    <source>
        <dbReference type="Pfam" id="PF07731"/>
    </source>
</evidence>
<dbReference type="AlphaFoldDB" id="A0AAD6G986"/>
<keyword evidence="2" id="KW-0479">Metal-binding</keyword>
<dbReference type="InterPro" id="IPR008972">
    <property type="entry name" value="Cupredoxin"/>
</dbReference>
<feature type="transmembrane region" description="Helical" evidence="5">
    <location>
        <begin position="32"/>
        <end position="49"/>
    </location>
</feature>
<dbReference type="Pfam" id="PF00394">
    <property type="entry name" value="Cu-oxidase"/>
    <property type="match status" value="1"/>
</dbReference>
<keyword evidence="10" id="KW-1185">Reference proteome</keyword>
<comment type="similarity">
    <text evidence="1">Belongs to the multicopper oxidase family.</text>
</comment>
<dbReference type="CDD" id="cd13910">
    <property type="entry name" value="CuRO_3_MCO_like_4"/>
    <property type="match status" value="1"/>
</dbReference>
<proteinExistence type="inferred from homology"/>